<dbReference type="GO" id="GO:0006355">
    <property type="term" value="P:regulation of DNA-templated transcription"/>
    <property type="evidence" value="ECO:0007669"/>
    <property type="project" value="InterPro"/>
</dbReference>
<dbReference type="Gene3D" id="3.40.50.2300">
    <property type="match status" value="1"/>
</dbReference>
<dbReference type="InterPro" id="IPR039420">
    <property type="entry name" value="WalR-like"/>
</dbReference>
<dbReference type="RefSeq" id="WP_013485046.1">
    <property type="nucleotide sequence ID" value="NC_014828.1"/>
</dbReference>
<feature type="modified residue" description="4-aspartylphosphate" evidence="7">
    <location>
        <position position="54"/>
    </location>
</feature>
<proteinExistence type="predicted"/>
<feature type="domain" description="Response regulatory" evidence="9">
    <location>
        <begin position="3"/>
        <end position="119"/>
    </location>
</feature>
<evidence type="ECO:0000256" key="3">
    <source>
        <dbReference type="ARBA" id="ARBA00023015"/>
    </source>
</evidence>
<reference evidence="10 11" key="1">
    <citation type="submission" date="2010-12" db="EMBL/GenBank/DDBJ databases">
        <title>Complete sequence of Ethanoligenens harbinense YUAN-3.</title>
        <authorList>
            <person name="Lucas S."/>
            <person name="Copeland A."/>
            <person name="Lapidus A."/>
            <person name="Cheng J.-F."/>
            <person name="Bruce D."/>
            <person name="Goodwin L."/>
            <person name="Pitluck S."/>
            <person name="Chertkov O."/>
            <person name="Misra M."/>
            <person name="Detter J.C."/>
            <person name="Han C."/>
            <person name="Tapia R."/>
            <person name="Land M."/>
            <person name="Hauser L."/>
            <person name="Jeffries C."/>
            <person name="Kyrpides N."/>
            <person name="Ivanova N."/>
            <person name="Mikhailova N."/>
            <person name="Wang A."/>
            <person name="Mouttaki H."/>
            <person name="He Z."/>
            <person name="Zhou J."/>
            <person name="Hemme C.L."/>
            <person name="Woyke T."/>
        </authorList>
    </citation>
    <scope>NUCLEOTIDE SEQUENCE [LARGE SCALE GENOMIC DNA]</scope>
    <source>
        <strain evidence="11">DSM 18485 / JCM 12961 / CGMCC 1.5033 / YUAN-3</strain>
    </source>
</reference>
<protein>
    <recommendedName>
        <fullName evidence="1">Stage 0 sporulation protein A homolog</fullName>
    </recommendedName>
</protein>
<evidence type="ECO:0000256" key="7">
    <source>
        <dbReference type="PROSITE-ProRule" id="PRU00169"/>
    </source>
</evidence>
<evidence type="ECO:0000256" key="6">
    <source>
        <dbReference type="ARBA" id="ARBA00024867"/>
    </source>
</evidence>
<dbReference type="PROSITE" id="PS00622">
    <property type="entry name" value="HTH_LUXR_1"/>
    <property type="match status" value="1"/>
</dbReference>
<evidence type="ECO:0000313" key="11">
    <source>
        <dbReference type="Proteomes" id="UP000001551"/>
    </source>
</evidence>
<keyword evidence="4" id="KW-0238">DNA-binding</keyword>
<dbReference type="EMBL" id="CP002400">
    <property type="protein sequence ID" value="ADU26685.1"/>
    <property type="molecule type" value="Genomic_DNA"/>
</dbReference>
<dbReference type="InterPro" id="IPR016032">
    <property type="entry name" value="Sig_transdc_resp-reg_C-effctor"/>
</dbReference>
<accession>E6U4Q7</accession>
<gene>
    <name evidence="10" type="ordered locus">Ethha_1134</name>
</gene>
<keyword evidence="11" id="KW-1185">Reference proteome</keyword>
<dbReference type="CDD" id="cd17535">
    <property type="entry name" value="REC_NarL-like"/>
    <property type="match status" value="1"/>
</dbReference>
<evidence type="ECO:0000259" key="8">
    <source>
        <dbReference type="PROSITE" id="PS50043"/>
    </source>
</evidence>
<dbReference type="SUPFAM" id="SSF46894">
    <property type="entry name" value="C-terminal effector domain of the bipartite response regulators"/>
    <property type="match status" value="1"/>
</dbReference>
<name>E6U4Q7_ETHHY</name>
<dbReference type="PROSITE" id="PS50043">
    <property type="entry name" value="HTH_LUXR_2"/>
    <property type="match status" value="1"/>
</dbReference>
<dbReference type="GO" id="GO:0003677">
    <property type="term" value="F:DNA binding"/>
    <property type="evidence" value="ECO:0007669"/>
    <property type="project" value="UniProtKB-KW"/>
</dbReference>
<evidence type="ECO:0000256" key="5">
    <source>
        <dbReference type="ARBA" id="ARBA00023163"/>
    </source>
</evidence>
<dbReference type="PANTHER" id="PTHR43214">
    <property type="entry name" value="TWO-COMPONENT RESPONSE REGULATOR"/>
    <property type="match status" value="1"/>
</dbReference>
<dbReference type="AlphaFoldDB" id="E6U4Q7"/>
<dbReference type="InterPro" id="IPR001789">
    <property type="entry name" value="Sig_transdc_resp-reg_receiver"/>
</dbReference>
<dbReference type="PROSITE" id="PS50110">
    <property type="entry name" value="RESPONSE_REGULATORY"/>
    <property type="match status" value="1"/>
</dbReference>
<dbReference type="Proteomes" id="UP000001551">
    <property type="component" value="Chromosome"/>
</dbReference>
<dbReference type="GO" id="GO:0000160">
    <property type="term" value="P:phosphorelay signal transduction system"/>
    <property type="evidence" value="ECO:0007669"/>
    <property type="project" value="InterPro"/>
</dbReference>
<dbReference type="SMART" id="SM00448">
    <property type="entry name" value="REC"/>
    <property type="match status" value="1"/>
</dbReference>
<dbReference type="SUPFAM" id="SSF52172">
    <property type="entry name" value="CheY-like"/>
    <property type="match status" value="1"/>
</dbReference>
<dbReference type="Pfam" id="PF00072">
    <property type="entry name" value="Response_reg"/>
    <property type="match status" value="1"/>
</dbReference>
<dbReference type="InterPro" id="IPR011006">
    <property type="entry name" value="CheY-like_superfamily"/>
</dbReference>
<keyword evidence="5" id="KW-0804">Transcription</keyword>
<sequence length="211" mass="22816">MIQVLIADDQTLMRDGLKTILELEPDIAVTGLAADGEEACAICDTRKPDVVLMDIRMPVMDGVAATAAIKKRHPSIAVLVLTTFDDDESIVQALKNGAIGYLLKDIEADRLIQTVRDAAQGQFTWPAMLAAKLTKHLCANVPALSGRLAALTGRERDVANLLAGGYTNRRIAQMLYLSEGTVKNHVSSIYSKLGIYDRTAAALALRRALDK</sequence>
<evidence type="ECO:0000256" key="1">
    <source>
        <dbReference type="ARBA" id="ARBA00018672"/>
    </source>
</evidence>
<feature type="domain" description="HTH luxR-type" evidence="8">
    <location>
        <begin position="144"/>
        <end position="209"/>
    </location>
</feature>
<dbReference type="KEGG" id="eha:Ethha_1134"/>
<keyword evidence="3" id="KW-0805">Transcription regulation</keyword>
<evidence type="ECO:0000256" key="4">
    <source>
        <dbReference type="ARBA" id="ARBA00023125"/>
    </source>
</evidence>
<dbReference type="STRING" id="663278.Ethha_1134"/>
<dbReference type="HOGENOM" id="CLU_000445_90_10_9"/>
<dbReference type="Pfam" id="PF00196">
    <property type="entry name" value="GerE"/>
    <property type="match status" value="1"/>
</dbReference>
<dbReference type="CDD" id="cd06170">
    <property type="entry name" value="LuxR_C_like"/>
    <property type="match status" value="1"/>
</dbReference>
<dbReference type="InterPro" id="IPR000792">
    <property type="entry name" value="Tscrpt_reg_LuxR_C"/>
</dbReference>
<evidence type="ECO:0000259" key="9">
    <source>
        <dbReference type="PROSITE" id="PS50110"/>
    </source>
</evidence>
<organism evidence="10 11">
    <name type="scientific">Ethanoligenens harbinense (strain DSM 18485 / JCM 12961 / CGMCC 1.5033 / YUAN-3)</name>
    <dbReference type="NCBI Taxonomy" id="663278"/>
    <lineage>
        <taxon>Bacteria</taxon>
        <taxon>Bacillati</taxon>
        <taxon>Bacillota</taxon>
        <taxon>Clostridia</taxon>
        <taxon>Eubacteriales</taxon>
        <taxon>Oscillospiraceae</taxon>
        <taxon>Ethanoligenens</taxon>
    </lineage>
</organism>
<dbReference type="PRINTS" id="PR00038">
    <property type="entry name" value="HTHLUXR"/>
</dbReference>
<comment type="function">
    <text evidence="6">May play the central regulatory role in sporulation. It may be an element of the effector pathway responsible for the activation of sporulation genes in response to nutritional stress. Spo0A may act in concert with spo0H (a sigma factor) to control the expression of some genes that are critical to the sporulation process.</text>
</comment>
<dbReference type="InterPro" id="IPR058245">
    <property type="entry name" value="NreC/VraR/RcsB-like_REC"/>
</dbReference>
<dbReference type="SMART" id="SM00421">
    <property type="entry name" value="HTH_LUXR"/>
    <property type="match status" value="1"/>
</dbReference>
<dbReference type="eggNOG" id="COG2197">
    <property type="taxonomic scope" value="Bacteria"/>
</dbReference>
<keyword evidence="2 7" id="KW-0597">Phosphoprotein</keyword>
<dbReference type="PANTHER" id="PTHR43214:SF24">
    <property type="entry name" value="TRANSCRIPTIONAL REGULATORY PROTEIN NARL-RELATED"/>
    <property type="match status" value="1"/>
</dbReference>
<evidence type="ECO:0000256" key="2">
    <source>
        <dbReference type="ARBA" id="ARBA00022553"/>
    </source>
</evidence>
<evidence type="ECO:0000313" key="10">
    <source>
        <dbReference type="EMBL" id="ADU26685.1"/>
    </source>
</evidence>